<reference evidence="14" key="1">
    <citation type="journal article" date="2023" name="Mol. Phylogenet. Evol.">
        <title>Genome-scale phylogeny and comparative genomics of the fungal order Sordariales.</title>
        <authorList>
            <person name="Hensen N."/>
            <person name="Bonometti L."/>
            <person name="Westerberg I."/>
            <person name="Brannstrom I.O."/>
            <person name="Guillou S."/>
            <person name="Cros-Aarteil S."/>
            <person name="Calhoun S."/>
            <person name="Haridas S."/>
            <person name="Kuo A."/>
            <person name="Mondo S."/>
            <person name="Pangilinan J."/>
            <person name="Riley R."/>
            <person name="LaButti K."/>
            <person name="Andreopoulos B."/>
            <person name="Lipzen A."/>
            <person name="Chen C."/>
            <person name="Yan M."/>
            <person name="Daum C."/>
            <person name="Ng V."/>
            <person name="Clum A."/>
            <person name="Steindorff A."/>
            <person name="Ohm R.A."/>
            <person name="Martin F."/>
            <person name="Silar P."/>
            <person name="Natvig D.O."/>
            <person name="Lalanne C."/>
            <person name="Gautier V."/>
            <person name="Ament-Velasquez S.L."/>
            <person name="Kruys A."/>
            <person name="Hutchinson M.I."/>
            <person name="Powell A.J."/>
            <person name="Barry K."/>
            <person name="Miller A.N."/>
            <person name="Grigoriev I.V."/>
            <person name="Debuchy R."/>
            <person name="Gladieux P."/>
            <person name="Hiltunen Thoren M."/>
            <person name="Johannesson H."/>
        </authorList>
    </citation>
    <scope>NUCLEOTIDE SEQUENCE</scope>
    <source>
        <strain evidence="14">CBS 333.67</strain>
    </source>
</reference>
<evidence type="ECO:0000256" key="7">
    <source>
        <dbReference type="ARBA" id="ARBA00022917"/>
    </source>
</evidence>
<dbReference type="InterPro" id="IPR045462">
    <property type="entry name" value="aa-tRNA-synth_I_cd-bd"/>
</dbReference>
<accession>A0AAJ0GLU3</accession>
<keyword evidence="8 11" id="KW-0030">Aminoacyl-tRNA synthetase</keyword>
<dbReference type="PANTHER" id="PTHR43311">
    <property type="entry name" value="GLUTAMATE--TRNA LIGASE"/>
    <property type="match status" value="1"/>
</dbReference>
<dbReference type="InterPro" id="IPR020058">
    <property type="entry name" value="Glu/Gln-tRNA-synth_Ib_cat-dom"/>
</dbReference>
<dbReference type="EMBL" id="JAUDZG010000007">
    <property type="protein sequence ID" value="KAK3302280.1"/>
    <property type="molecule type" value="Genomic_DNA"/>
</dbReference>
<comment type="similarity">
    <text evidence="2">Belongs to the class-I aminoacyl-tRNA synthetase family. Glutamate--tRNA ligase type 1 subfamily.</text>
</comment>
<dbReference type="GeneID" id="87888756"/>
<comment type="caution">
    <text evidence="14">The sequence shown here is derived from an EMBL/GenBank/DDBJ whole genome shotgun (WGS) entry which is preliminary data.</text>
</comment>
<evidence type="ECO:0000259" key="12">
    <source>
        <dbReference type="Pfam" id="PF00749"/>
    </source>
</evidence>
<dbReference type="InterPro" id="IPR014729">
    <property type="entry name" value="Rossmann-like_a/b/a_fold"/>
</dbReference>
<dbReference type="GO" id="GO:0004818">
    <property type="term" value="F:glutamate-tRNA ligase activity"/>
    <property type="evidence" value="ECO:0007669"/>
    <property type="project" value="UniProtKB-EC"/>
</dbReference>
<dbReference type="Pfam" id="PF19269">
    <property type="entry name" value="Anticodon_2"/>
    <property type="match status" value="1"/>
</dbReference>
<organism evidence="14 15">
    <name type="scientific">Chaetomium strumarium</name>
    <dbReference type="NCBI Taxonomy" id="1170767"/>
    <lineage>
        <taxon>Eukaryota</taxon>
        <taxon>Fungi</taxon>
        <taxon>Dikarya</taxon>
        <taxon>Ascomycota</taxon>
        <taxon>Pezizomycotina</taxon>
        <taxon>Sordariomycetes</taxon>
        <taxon>Sordariomycetidae</taxon>
        <taxon>Sordariales</taxon>
        <taxon>Chaetomiaceae</taxon>
        <taxon>Chaetomium</taxon>
    </lineage>
</organism>
<dbReference type="InterPro" id="IPR000924">
    <property type="entry name" value="Glu/Gln-tRNA-synth"/>
</dbReference>
<dbReference type="GO" id="GO:0005739">
    <property type="term" value="C:mitochondrion"/>
    <property type="evidence" value="ECO:0007669"/>
    <property type="project" value="UniProtKB-SubCell"/>
</dbReference>
<dbReference type="PANTHER" id="PTHR43311:SF2">
    <property type="entry name" value="GLUTAMATE--TRNA LIGASE, MITOCHONDRIAL-RELATED"/>
    <property type="match status" value="1"/>
</dbReference>
<dbReference type="GO" id="GO:0008270">
    <property type="term" value="F:zinc ion binding"/>
    <property type="evidence" value="ECO:0007669"/>
    <property type="project" value="InterPro"/>
</dbReference>
<evidence type="ECO:0000313" key="15">
    <source>
        <dbReference type="Proteomes" id="UP001273166"/>
    </source>
</evidence>
<dbReference type="RefSeq" id="XP_062718060.1">
    <property type="nucleotide sequence ID" value="XM_062869927.1"/>
</dbReference>
<evidence type="ECO:0000256" key="6">
    <source>
        <dbReference type="ARBA" id="ARBA00022840"/>
    </source>
</evidence>
<keyword evidence="7 11" id="KW-0648">Protein biosynthesis</keyword>
<dbReference type="InterPro" id="IPR020751">
    <property type="entry name" value="aa-tRNA-synth_I_codon-bd_sub2"/>
</dbReference>
<dbReference type="AlphaFoldDB" id="A0AAJ0GLU3"/>
<dbReference type="GO" id="GO:0005524">
    <property type="term" value="F:ATP binding"/>
    <property type="evidence" value="ECO:0007669"/>
    <property type="project" value="UniProtKB-KW"/>
</dbReference>
<dbReference type="InterPro" id="IPR008925">
    <property type="entry name" value="aa_tRNA-synth_I_cd-bd_sf"/>
</dbReference>
<evidence type="ECO:0000256" key="4">
    <source>
        <dbReference type="ARBA" id="ARBA00022598"/>
    </source>
</evidence>
<dbReference type="Gene3D" id="3.40.50.620">
    <property type="entry name" value="HUPs"/>
    <property type="match status" value="1"/>
</dbReference>
<dbReference type="SUPFAM" id="SSF48163">
    <property type="entry name" value="An anticodon-binding domain of class I aminoacyl-tRNA synthetases"/>
    <property type="match status" value="1"/>
</dbReference>
<dbReference type="GO" id="GO:0000049">
    <property type="term" value="F:tRNA binding"/>
    <property type="evidence" value="ECO:0007669"/>
    <property type="project" value="InterPro"/>
</dbReference>
<evidence type="ECO:0000259" key="13">
    <source>
        <dbReference type="Pfam" id="PF19269"/>
    </source>
</evidence>
<evidence type="ECO:0000256" key="11">
    <source>
        <dbReference type="RuleBase" id="RU363037"/>
    </source>
</evidence>
<dbReference type="Pfam" id="PF00749">
    <property type="entry name" value="tRNA-synt_1c"/>
    <property type="match status" value="1"/>
</dbReference>
<dbReference type="EC" id="6.1.1.17" evidence="3"/>
<evidence type="ECO:0000256" key="1">
    <source>
        <dbReference type="ARBA" id="ARBA00004173"/>
    </source>
</evidence>
<evidence type="ECO:0000256" key="8">
    <source>
        <dbReference type="ARBA" id="ARBA00023146"/>
    </source>
</evidence>
<gene>
    <name evidence="14" type="ORF">B0T15DRAFT_542517</name>
</gene>
<evidence type="ECO:0000256" key="5">
    <source>
        <dbReference type="ARBA" id="ARBA00022741"/>
    </source>
</evidence>
<feature type="domain" description="Aminoacyl-tRNA synthetase class I anticodon-binding" evidence="13">
    <location>
        <begin position="564"/>
        <end position="600"/>
    </location>
</feature>
<keyword evidence="5 11" id="KW-0547">Nucleotide-binding</keyword>
<evidence type="ECO:0000256" key="2">
    <source>
        <dbReference type="ARBA" id="ARBA00007894"/>
    </source>
</evidence>
<dbReference type="CDD" id="cd00808">
    <property type="entry name" value="GluRS_core"/>
    <property type="match status" value="1"/>
</dbReference>
<protein>
    <recommendedName>
        <fullName evidence="10">Glutamate--tRNA ligase, mitochondrial</fullName>
        <ecNumber evidence="3">6.1.1.17</ecNumber>
    </recommendedName>
    <alternativeName>
        <fullName evidence="9">Glutamyl-tRNA synthetase</fullName>
    </alternativeName>
</protein>
<proteinExistence type="inferred from homology"/>
<keyword evidence="15" id="KW-1185">Reference proteome</keyword>
<evidence type="ECO:0000313" key="14">
    <source>
        <dbReference type="EMBL" id="KAK3302280.1"/>
    </source>
</evidence>
<evidence type="ECO:0000256" key="10">
    <source>
        <dbReference type="ARBA" id="ARBA00072917"/>
    </source>
</evidence>
<dbReference type="NCBIfam" id="TIGR00464">
    <property type="entry name" value="gltX_bact"/>
    <property type="match status" value="1"/>
</dbReference>
<sequence length="631" mass="71409">MEKIAPRSRSVLHRRLHSARAQHGAFAFRQRLSFSSCSPRLANKQLPKPGDRFKLPGASCRTRFAPSPTGYLHLGSLRTALFNYLLARATGGRFVLRIEDTDQTRRVADAEEKLYQDLRWVGLSWDEGPDREGPYGPYRQSERLPLYKEHADELLREGKAYRCFCSPEELEQHKRTAHESGQPTLYPGTCRNLSLDESDERAHNGEPFAIRFKSSEAPPLVKDIVYRRFQNKYPEDDYVIIKRDGFPTYHFANVVDDRHMKITHVVRGAEWLISTPKHVDLYNAFGWEPPQFAHLGLLVDEKRQKLSKRDNSANIAWYREQLFLPSALLNFTVLLGSRGKGGSDIMTLQDMVDNFSLKFSKGDIVVPTSKIPFLQGKHVERLVREGEDQTSAGPLIKACIVDPIKAQIDAVEKAKDEGLTMAPGGIETAYIGRQLPTIHLLEERFHKDLVDTLGFLAPGPETPKERIERSVSKLRYFFWEIPERVLEIILREKGPVEPVIPRNEPGKVGEALACMTEKIRAVDESDWNRDVLGKLLSEMTQGDKKEWERRFGRADEALDVRSLVYKTIRWALQGMQKGPPIPPIMEILGREETLRRLEAAKLVAEGLAAQVDGTAATQSAASVGGLESGQI</sequence>
<dbReference type="FunFam" id="3.40.50.620:FF:000045">
    <property type="entry name" value="Glutamate--tRNA ligase, mitochondrial"/>
    <property type="match status" value="1"/>
</dbReference>
<dbReference type="InterPro" id="IPR033910">
    <property type="entry name" value="GluRS_core"/>
</dbReference>
<evidence type="ECO:0000256" key="3">
    <source>
        <dbReference type="ARBA" id="ARBA00012835"/>
    </source>
</evidence>
<dbReference type="GO" id="GO:0006424">
    <property type="term" value="P:glutamyl-tRNA aminoacylation"/>
    <property type="evidence" value="ECO:0007669"/>
    <property type="project" value="InterPro"/>
</dbReference>
<reference evidence="14" key="2">
    <citation type="submission" date="2023-06" db="EMBL/GenBank/DDBJ databases">
        <authorList>
            <consortium name="Lawrence Berkeley National Laboratory"/>
            <person name="Mondo S.J."/>
            <person name="Hensen N."/>
            <person name="Bonometti L."/>
            <person name="Westerberg I."/>
            <person name="Brannstrom I.O."/>
            <person name="Guillou S."/>
            <person name="Cros-Aarteil S."/>
            <person name="Calhoun S."/>
            <person name="Haridas S."/>
            <person name="Kuo A."/>
            <person name="Pangilinan J."/>
            <person name="Riley R."/>
            <person name="Labutti K."/>
            <person name="Andreopoulos B."/>
            <person name="Lipzen A."/>
            <person name="Chen C."/>
            <person name="Yanf M."/>
            <person name="Daum C."/>
            <person name="Ng V."/>
            <person name="Clum A."/>
            <person name="Steindorff A."/>
            <person name="Ohm R."/>
            <person name="Martin F."/>
            <person name="Silar P."/>
            <person name="Natvig D."/>
            <person name="Lalanne C."/>
            <person name="Gautier V."/>
            <person name="Ament-Velasquez S.L."/>
            <person name="Kruys A."/>
            <person name="Hutchinson M.I."/>
            <person name="Powell A.J."/>
            <person name="Barry K."/>
            <person name="Miller A.N."/>
            <person name="Grigoriev I.V."/>
            <person name="Debuchy R."/>
            <person name="Gladieux P."/>
            <person name="Thoren M.H."/>
            <person name="Johannesson H."/>
        </authorList>
    </citation>
    <scope>NUCLEOTIDE SEQUENCE</scope>
    <source>
        <strain evidence="14">CBS 333.67</strain>
    </source>
</reference>
<dbReference type="InterPro" id="IPR049940">
    <property type="entry name" value="GluQ/Sye"/>
</dbReference>
<dbReference type="InterPro" id="IPR004527">
    <property type="entry name" value="Glu-tRNA-ligase_bac/mito"/>
</dbReference>
<keyword evidence="4 11" id="KW-0436">Ligase</keyword>
<dbReference type="Proteomes" id="UP001273166">
    <property type="component" value="Unassembled WGS sequence"/>
</dbReference>
<feature type="domain" description="Glutamyl/glutaminyl-tRNA synthetase class Ib catalytic" evidence="12">
    <location>
        <begin position="61"/>
        <end position="358"/>
    </location>
</feature>
<comment type="subcellular location">
    <subcellularLocation>
        <location evidence="1">Mitochondrion</location>
    </subcellularLocation>
</comment>
<keyword evidence="6 11" id="KW-0067">ATP-binding</keyword>
<evidence type="ECO:0000256" key="9">
    <source>
        <dbReference type="ARBA" id="ARBA00030865"/>
    </source>
</evidence>
<dbReference type="PRINTS" id="PR00987">
    <property type="entry name" value="TRNASYNTHGLU"/>
</dbReference>
<dbReference type="HAMAP" id="MF_00022">
    <property type="entry name" value="Glu_tRNA_synth_type1"/>
    <property type="match status" value="1"/>
</dbReference>
<dbReference type="Gene3D" id="1.10.10.350">
    <property type="match status" value="1"/>
</dbReference>
<dbReference type="SUPFAM" id="SSF52374">
    <property type="entry name" value="Nucleotidylyl transferase"/>
    <property type="match status" value="1"/>
</dbReference>
<name>A0AAJ0GLU3_9PEZI</name>